<feature type="signal peptide" evidence="1">
    <location>
        <begin position="1"/>
        <end position="27"/>
    </location>
</feature>
<organism evidence="2 3">
    <name type="scientific">Pseudidiomarina maritima</name>
    <dbReference type="NCBI Taxonomy" id="519453"/>
    <lineage>
        <taxon>Bacteria</taxon>
        <taxon>Pseudomonadati</taxon>
        <taxon>Pseudomonadota</taxon>
        <taxon>Gammaproteobacteria</taxon>
        <taxon>Alteromonadales</taxon>
        <taxon>Idiomarinaceae</taxon>
        <taxon>Pseudidiomarina</taxon>
    </lineage>
</organism>
<dbReference type="AlphaFoldDB" id="A0A317Q8V4"/>
<dbReference type="Proteomes" id="UP000246964">
    <property type="component" value="Unassembled WGS sequence"/>
</dbReference>
<proteinExistence type="predicted"/>
<feature type="chain" id="PRO_5016427421" description="Lipoprotein" evidence="1">
    <location>
        <begin position="28"/>
        <end position="137"/>
    </location>
</feature>
<keyword evidence="1" id="KW-0732">Signal</keyword>
<dbReference type="EMBL" id="QGTT01000008">
    <property type="protein sequence ID" value="PWW12176.1"/>
    <property type="molecule type" value="Genomic_DNA"/>
</dbReference>
<gene>
    <name evidence="2" type="ORF">DET45_1088</name>
</gene>
<comment type="caution">
    <text evidence="2">The sequence shown here is derived from an EMBL/GenBank/DDBJ whole genome shotgun (WGS) entry which is preliminary data.</text>
</comment>
<keyword evidence="3" id="KW-1185">Reference proteome</keyword>
<accession>A0A317Q8V4</accession>
<evidence type="ECO:0000256" key="1">
    <source>
        <dbReference type="SAM" id="SignalP"/>
    </source>
</evidence>
<dbReference type="PROSITE" id="PS51257">
    <property type="entry name" value="PROKAR_LIPOPROTEIN"/>
    <property type="match status" value="1"/>
</dbReference>
<protein>
    <recommendedName>
        <fullName evidence="4">Lipoprotein</fullName>
    </recommendedName>
</protein>
<name>A0A317Q8V4_9GAMM</name>
<reference evidence="2 3" key="1">
    <citation type="submission" date="2018-05" db="EMBL/GenBank/DDBJ databases">
        <title>Freshwater and sediment microbial communities from various areas in North America, analyzing microbe dynamics in response to fracking.</title>
        <authorList>
            <person name="Lamendella R."/>
        </authorList>
    </citation>
    <scope>NUCLEOTIDE SEQUENCE [LARGE SCALE GENOMIC DNA]</scope>
    <source>
        <strain evidence="2 3">125B1</strain>
    </source>
</reference>
<evidence type="ECO:0008006" key="4">
    <source>
        <dbReference type="Google" id="ProtNLM"/>
    </source>
</evidence>
<evidence type="ECO:0000313" key="2">
    <source>
        <dbReference type="EMBL" id="PWW12176.1"/>
    </source>
</evidence>
<evidence type="ECO:0000313" key="3">
    <source>
        <dbReference type="Proteomes" id="UP000246964"/>
    </source>
</evidence>
<sequence length="137" mass="15423">MKQGKQMSVFLKVRLVILACLSLALSACVTLPGHRQTIDEENFCLNITAPSLAIKNEIRFNAEKTELLFMPKGAQLEFVVSDSLEKHQLSVLNHQETVVYDYRLNGRKLTFGAREKDWFASQIPLIINKAGLKHGPV</sequence>